<dbReference type="STRING" id="1938817.SAMN06296008_1236"/>
<accession>A0A1W2CEV4</accession>
<dbReference type="OrthoDB" id="1550928at2"/>
<name>A0A1W2CEV4_9BURK</name>
<protein>
    <submittedName>
        <fullName evidence="1">Uncharacterized protein</fullName>
    </submittedName>
</protein>
<sequence>MPKTKLQSGSVPEWLMSVDELSNFDRNLVLTDSIYYPGSNIDGRFLEVYLGMSHSIVYADPGVPKEIFRVNVEKIGGYELIVCKDVSSIELSPSPKYQDRPLPSDFYPELNSHTEVNKALREAYRQLTWSFRVSPFAMWAVLQRKSTTSATHGPERFSLLFIGGEGIATYSAIYNSNLLYPKAIVFKGADIGFGHNWTFFEKKGGLFERVVMSNEAGIPKYLLAWDRYNPSGSDHWVTKEGVELYWERYTEKIPDNGDLNVWTKKD</sequence>
<keyword evidence="2" id="KW-1185">Reference proteome</keyword>
<dbReference type="RefSeq" id="WP_084286077.1">
    <property type="nucleotide sequence ID" value="NZ_FWXJ01000023.1"/>
</dbReference>
<dbReference type="Proteomes" id="UP000192708">
    <property type="component" value="Unassembled WGS sequence"/>
</dbReference>
<dbReference type="AlphaFoldDB" id="A0A1W2CEV4"/>
<dbReference type="EMBL" id="FWXJ01000023">
    <property type="protein sequence ID" value="SMC83775.1"/>
    <property type="molecule type" value="Genomic_DNA"/>
</dbReference>
<reference evidence="1 2" key="1">
    <citation type="submission" date="2017-04" db="EMBL/GenBank/DDBJ databases">
        <authorList>
            <person name="Afonso C.L."/>
            <person name="Miller P.J."/>
            <person name="Scott M.A."/>
            <person name="Spackman E."/>
            <person name="Goraichik I."/>
            <person name="Dimitrov K.M."/>
            <person name="Suarez D.L."/>
            <person name="Swayne D.E."/>
        </authorList>
    </citation>
    <scope>NUCLEOTIDE SEQUENCE [LARGE SCALE GENOMIC DNA]</scope>
    <source>
        <strain evidence="1 2">VK13</strain>
    </source>
</reference>
<evidence type="ECO:0000313" key="2">
    <source>
        <dbReference type="Proteomes" id="UP000192708"/>
    </source>
</evidence>
<gene>
    <name evidence="1" type="ORF">SAMN06296008_1236</name>
</gene>
<organism evidence="1 2">
    <name type="scientific">Polynucleobacter kasalickyi</name>
    <dbReference type="NCBI Taxonomy" id="1938817"/>
    <lineage>
        <taxon>Bacteria</taxon>
        <taxon>Pseudomonadati</taxon>
        <taxon>Pseudomonadota</taxon>
        <taxon>Betaproteobacteria</taxon>
        <taxon>Burkholderiales</taxon>
        <taxon>Burkholderiaceae</taxon>
        <taxon>Polynucleobacter</taxon>
    </lineage>
</organism>
<proteinExistence type="predicted"/>
<evidence type="ECO:0000313" key="1">
    <source>
        <dbReference type="EMBL" id="SMC83775.1"/>
    </source>
</evidence>